<reference evidence="11 12" key="1">
    <citation type="journal article" date="2019" name="Int. J. Syst. Evol. Microbiol.">
        <title>The Global Catalogue of Microorganisms (GCM) 10K type strain sequencing project: providing services to taxonomists for standard genome sequencing and annotation.</title>
        <authorList>
            <consortium name="The Broad Institute Genomics Platform"/>
            <consortium name="The Broad Institute Genome Sequencing Center for Infectious Disease"/>
            <person name="Wu L."/>
            <person name="Ma J."/>
        </authorList>
    </citation>
    <scope>NUCLEOTIDE SEQUENCE [LARGE SCALE GENOMIC DNA]</scope>
    <source>
        <strain evidence="11 12">JCM 3146</strain>
    </source>
</reference>
<feature type="transmembrane region" description="Helical" evidence="9">
    <location>
        <begin position="370"/>
        <end position="390"/>
    </location>
</feature>
<keyword evidence="7" id="KW-0406">Ion transport</keyword>
<sequence length="493" mass="52016">MAVSGVEEFGLAILLIALVGTVAVLSNRFSERTRVPAPAIFLVCAAIASDLWPRLGAISIPSIEKIVTVALAVILFDGGMNIGRRRFRSAAGATIWIGVAGTLVTGTAIALLAHYGLGIDWRLAMLLGTALSPTDPAVVFSVLGRREIAGRTGTLLEGESGANDPVGIALLVAVLGATGGGASAIGHVTVTFLEQMVIGGVIGVAGGMLLLAFMRRVPLPSEGLYPLRVLFGALAVYGVATVAYGSGFLAVFVAGIFLGDERAPYKHEIERFHSSLASLAEIVAFTMLGLTISLRGLGDGGAWWIGLVLAAALAFVIRPLFVGLLLWPVRLRRNERIFVLWTGLKGAVPILLGLFILQEGLPGARRAYEIIFVVVAFSVIVQGGSVPALARRLRIPLRVVEPEPWSLGVRFQEEPEGLRRYQVEAGSPADGISVDDLPCGEDVWISFVIRGGRLVPVRGDTLLRADDEVLVLAADGPGLDALFARRREGPATC</sequence>
<feature type="transmembrane region" description="Helical" evidence="9">
    <location>
        <begin position="338"/>
        <end position="358"/>
    </location>
</feature>
<protein>
    <submittedName>
        <fullName evidence="11">Cation:proton antiporter</fullName>
    </submittedName>
</protein>
<comment type="subcellular location">
    <subcellularLocation>
        <location evidence="1">Cell membrane</location>
        <topology evidence="1">Multi-pass membrane protein</topology>
    </subcellularLocation>
</comment>
<evidence type="ECO:0000256" key="4">
    <source>
        <dbReference type="ARBA" id="ARBA00022475"/>
    </source>
</evidence>
<keyword evidence="3" id="KW-0050">Antiport</keyword>
<dbReference type="SUPFAM" id="SSF116726">
    <property type="entry name" value="TrkA C-terminal domain-like"/>
    <property type="match status" value="1"/>
</dbReference>
<evidence type="ECO:0000313" key="12">
    <source>
        <dbReference type="Proteomes" id="UP001501822"/>
    </source>
</evidence>
<feature type="transmembrane region" description="Helical" evidence="9">
    <location>
        <begin position="95"/>
        <end position="117"/>
    </location>
</feature>
<dbReference type="EMBL" id="BAAABM010000049">
    <property type="protein sequence ID" value="GAA0357844.1"/>
    <property type="molecule type" value="Genomic_DNA"/>
</dbReference>
<evidence type="ECO:0000256" key="7">
    <source>
        <dbReference type="ARBA" id="ARBA00023065"/>
    </source>
</evidence>
<evidence type="ECO:0000256" key="6">
    <source>
        <dbReference type="ARBA" id="ARBA00022989"/>
    </source>
</evidence>
<dbReference type="PANTHER" id="PTHR32507:SF7">
    <property type="entry name" value="K(+)_H(+) ANTIPORTER NHAP2"/>
    <property type="match status" value="1"/>
</dbReference>
<evidence type="ECO:0000256" key="1">
    <source>
        <dbReference type="ARBA" id="ARBA00004651"/>
    </source>
</evidence>
<dbReference type="Pfam" id="PF00999">
    <property type="entry name" value="Na_H_Exchanger"/>
    <property type="match status" value="1"/>
</dbReference>
<dbReference type="InterPro" id="IPR006037">
    <property type="entry name" value="RCK_C"/>
</dbReference>
<dbReference type="Pfam" id="PF02080">
    <property type="entry name" value="TrkA_C"/>
    <property type="match status" value="1"/>
</dbReference>
<dbReference type="Proteomes" id="UP001501822">
    <property type="component" value="Unassembled WGS sequence"/>
</dbReference>
<feature type="transmembrane region" description="Helical" evidence="9">
    <location>
        <begin position="197"/>
        <end position="214"/>
    </location>
</feature>
<keyword evidence="6 9" id="KW-1133">Transmembrane helix</keyword>
<keyword evidence="4" id="KW-1003">Cell membrane</keyword>
<name>A0ABN0X8F6_9ACTN</name>
<dbReference type="NCBIfam" id="NF003715">
    <property type="entry name" value="PRK05326.1-2"/>
    <property type="match status" value="1"/>
</dbReference>
<keyword evidence="5 9" id="KW-0812">Transmembrane</keyword>
<feature type="domain" description="RCK C-terminal" evidence="10">
    <location>
        <begin position="406"/>
        <end position="488"/>
    </location>
</feature>
<dbReference type="Gene3D" id="1.20.1530.20">
    <property type="match status" value="1"/>
</dbReference>
<evidence type="ECO:0000256" key="9">
    <source>
        <dbReference type="SAM" id="Phobius"/>
    </source>
</evidence>
<feature type="transmembrane region" description="Helical" evidence="9">
    <location>
        <begin position="279"/>
        <end position="297"/>
    </location>
</feature>
<proteinExistence type="predicted"/>
<dbReference type="Gene3D" id="3.30.70.1450">
    <property type="entry name" value="Regulator of K+ conductance, C-terminal domain"/>
    <property type="match status" value="1"/>
</dbReference>
<dbReference type="PANTHER" id="PTHR32507">
    <property type="entry name" value="NA(+)/H(+) ANTIPORTER 1"/>
    <property type="match status" value="1"/>
</dbReference>
<feature type="transmembrane region" description="Helical" evidence="9">
    <location>
        <begin position="166"/>
        <end position="185"/>
    </location>
</feature>
<keyword evidence="2" id="KW-0813">Transport</keyword>
<comment type="caution">
    <text evidence="11">The sequence shown here is derived from an EMBL/GenBank/DDBJ whole genome shotgun (WGS) entry which is preliminary data.</text>
</comment>
<organism evidence="11 12">
    <name type="scientific">Actinoallomurus spadix</name>
    <dbReference type="NCBI Taxonomy" id="79912"/>
    <lineage>
        <taxon>Bacteria</taxon>
        <taxon>Bacillati</taxon>
        <taxon>Actinomycetota</taxon>
        <taxon>Actinomycetes</taxon>
        <taxon>Streptosporangiales</taxon>
        <taxon>Thermomonosporaceae</taxon>
        <taxon>Actinoallomurus</taxon>
    </lineage>
</organism>
<dbReference type="InterPro" id="IPR006153">
    <property type="entry name" value="Cation/H_exchanger_TM"/>
</dbReference>
<evidence type="ECO:0000259" key="10">
    <source>
        <dbReference type="PROSITE" id="PS51202"/>
    </source>
</evidence>
<feature type="transmembrane region" description="Helical" evidence="9">
    <location>
        <begin position="6"/>
        <end position="25"/>
    </location>
</feature>
<feature type="transmembrane region" description="Helical" evidence="9">
    <location>
        <begin position="234"/>
        <end position="258"/>
    </location>
</feature>
<evidence type="ECO:0000256" key="5">
    <source>
        <dbReference type="ARBA" id="ARBA00022692"/>
    </source>
</evidence>
<evidence type="ECO:0000313" key="11">
    <source>
        <dbReference type="EMBL" id="GAA0357844.1"/>
    </source>
</evidence>
<dbReference type="InterPro" id="IPR036721">
    <property type="entry name" value="RCK_C_sf"/>
</dbReference>
<feature type="transmembrane region" description="Helical" evidence="9">
    <location>
        <begin position="303"/>
        <end position="326"/>
    </location>
</feature>
<gene>
    <name evidence="11" type="ORF">GCM10010151_54410</name>
</gene>
<feature type="transmembrane region" description="Helical" evidence="9">
    <location>
        <begin position="37"/>
        <end position="60"/>
    </location>
</feature>
<evidence type="ECO:0000256" key="8">
    <source>
        <dbReference type="ARBA" id="ARBA00023136"/>
    </source>
</evidence>
<feature type="transmembrane region" description="Helical" evidence="9">
    <location>
        <begin position="66"/>
        <end position="83"/>
    </location>
</feature>
<dbReference type="PROSITE" id="PS51202">
    <property type="entry name" value="RCK_C"/>
    <property type="match status" value="1"/>
</dbReference>
<keyword evidence="8 9" id="KW-0472">Membrane</keyword>
<evidence type="ECO:0000256" key="3">
    <source>
        <dbReference type="ARBA" id="ARBA00022449"/>
    </source>
</evidence>
<keyword evidence="12" id="KW-1185">Reference proteome</keyword>
<evidence type="ECO:0000256" key="2">
    <source>
        <dbReference type="ARBA" id="ARBA00022448"/>
    </source>
</evidence>
<accession>A0ABN0X8F6</accession>
<dbReference type="InterPro" id="IPR038770">
    <property type="entry name" value="Na+/solute_symporter_sf"/>
</dbReference>